<feature type="transmembrane region" description="Helical" evidence="1">
    <location>
        <begin position="92"/>
        <end position="113"/>
    </location>
</feature>
<feature type="transmembrane region" description="Helical" evidence="1">
    <location>
        <begin position="125"/>
        <end position="143"/>
    </location>
</feature>
<proteinExistence type="predicted"/>
<keyword evidence="1" id="KW-1133">Transmembrane helix</keyword>
<dbReference type="EMBL" id="PEVB01000099">
    <property type="protein sequence ID" value="PIV06821.1"/>
    <property type="molecule type" value="Genomic_DNA"/>
</dbReference>
<evidence type="ECO:0000256" key="1">
    <source>
        <dbReference type="SAM" id="Phobius"/>
    </source>
</evidence>
<keyword evidence="1" id="KW-0472">Membrane</keyword>
<protein>
    <submittedName>
        <fullName evidence="2">Uncharacterized protein</fullName>
    </submittedName>
</protein>
<dbReference type="Proteomes" id="UP000229191">
    <property type="component" value="Unassembled WGS sequence"/>
</dbReference>
<keyword evidence="1" id="KW-0812">Transmembrane</keyword>
<feature type="transmembrane region" description="Helical" evidence="1">
    <location>
        <begin position="21"/>
        <end position="40"/>
    </location>
</feature>
<organism evidence="2 3">
    <name type="scientific">Candidatus Shapirobacteria bacterium CG03_land_8_20_14_0_80_35_14</name>
    <dbReference type="NCBI Taxonomy" id="1974878"/>
    <lineage>
        <taxon>Bacteria</taxon>
        <taxon>Candidatus Shapironibacteriota</taxon>
    </lineage>
</organism>
<sequence length="155" mass="18624">MHHPTLTLYQKLIFHHKGRSVFTIFMFFLLAFGLSRTFAYFHKFGFFPYYPFDNVFGTHIHHFVFGIALVSLVGFLSLTLPHSVLQSWRLKLSAIYGFGFGWIIDEFGMWLHLENNYYLRLNYDAVIIISIILINFVYFSKIWKHIFYKIFKKFQ</sequence>
<accession>A0A2M7BMV6</accession>
<evidence type="ECO:0000313" key="2">
    <source>
        <dbReference type="EMBL" id="PIV06821.1"/>
    </source>
</evidence>
<name>A0A2M7BMV6_9BACT</name>
<gene>
    <name evidence="2" type="ORF">COS53_03630</name>
</gene>
<feature type="transmembrane region" description="Helical" evidence="1">
    <location>
        <begin position="60"/>
        <end position="80"/>
    </location>
</feature>
<reference evidence="3" key="1">
    <citation type="submission" date="2017-09" db="EMBL/GenBank/DDBJ databases">
        <title>Depth-based differentiation of microbial function through sediment-hosted aquifers and enrichment of novel symbionts in the deep terrestrial subsurface.</title>
        <authorList>
            <person name="Probst A.J."/>
            <person name="Ladd B."/>
            <person name="Jarett J.K."/>
            <person name="Geller-Mcgrath D.E."/>
            <person name="Sieber C.M.K."/>
            <person name="Emerson J.B."/>
            <person name="Anantharaman K."/>
            <person name="Thomas B.C."/>
            <person name="Malmstrom R."/>
            <person name="Stieglmeier M."/>
            <person name="Klingl A."/>
            <person name="Woyke T."/>
            <person name="Ryan C.M."/>
            <person name="Banfield J.F."/>
        </authorList>
    </citation>
    <scope>NUCLEOTIDE SEQUENCE [LARGE SCALE GENOMIC DNA]</scope>
</reference>
<evidence type="ECO:0000313" key="3">
    <source>
        <dbReference type="Proteomes" id="UP000229191"/>
    </source>
</evidence>
<dbReference type="AlphaFoldDB" id="A0A2M7BMV6"/>
<comment type="caution">
    <text evidence="2">The sequence shown here is derived from an EMBL/GenBank/DDBJ whole genome shotgun (WGS) entry which is preliminary data.</text>
</comment>